<accession>A0AA36D8P1</accession>
<name>A0AA36D8P1_9BILA</name>
<gene>
    <name evidence="2" type="ORF">MSPICULIGERA_LOCUS21254</name>
</gene>
<feature type="chain" id="PRO_5041265395" evidence="1">
    <location>
        <begin position="23"/>
        <end position="68"/>
    </location>
</feature>
<dbReference type="AlphaFoldDB" id="A0AA36D8P1"/>
<comment type="caution">
    <text evidence="2">The sequence shown here is derived from an EMBL/GenBank/DDBJ whole genome shotgun (WGS) entry which is preliminary data.</text>
</comment>
<organism evidence="2 3">
    <name type="scientific">Mesorhabditis spiculigera</name>
    <dbReference type="NCBI Taxonomy" id="96644"/>
    <lineage>
        <taxon>Eukaryota</taxon>
        <taxon>Metazoa</taxon>
        <taxon>Ecdysozoa</taxon>
        <taxon>Nematoda</taxon>
        <taxon>Chromadorea</taxon>
        <taxon>Rhabditida</taxon>
        <taxon>Rhabditina</taxon>
        <taxon>Rhabditomorpha</taxon>
        <taxon>Rhabditoidea</taxon>
        <taxon>Rhabditidae</taxon>
        <taxon>Mesorhabditinae</taxon>
        <taxon>Mesorhabditis</taxon>
    </lineage>
</organism>
<evidence type="ECO:0000313" key="3">
    <source>
        <dbReference type="Proteomes" id="UP001177023"/>
    </source>
</evidence>
<feature type="non-terminal residue" evidence="2">
    <location>
        <position position="68"/>
    </location>
</feature>
<feature type="signal peptide" evidence="1">
    <location>
        <begin position="1"/>
        <end position="22"/>
    </location>
</feature>
<keyword evidence="1" id="KW-0732">Signal</keyword>
<evidence type="ECO:0000256" key="1">
    <source>
        <dbReference type="SAM" id="SignalP"/>
    </source>
</evidence>
<keyword evidence="3" id="KW-1185">Reference proteome</keyword>
<dbReference type="Proteomes" id="UP001177023">
    <property type="component" value="Unassembled WGS sequence"/>
</dbReference>
<proteinExistence type="predicted"/>
<evidence type="ECO:0000313" key="2">
    <source>
        <dbReference type="EMBL" id="CAJ0583154.1"/>
    </source>
</evidence>
<protein>
    <submittedName>
        <fullName evidence="2">Uncharacterized protein</fullName>
    </submittedName>
</protein>
<reference evidence="2" key="1">
    <citation type="submission" date="2023-06" db="EMBL/GenBank/DDBJ databases">
        <authorList>
            <person name="Delattre M."/>
        </authorList>
    </citation>
    <scope>NUCLEOTIDE SEQUENCE</scope>
    <source>
        <strain evidence="2">AF72</strain>
    </source>
</reference>
<dbReference type="EMBL" id="CATQJA010002665">
    <property type="protein sequence ID" value="CAJ0583154.1"/>
    <property type="molecule type" value="Genomic_DNA"/>
</dbReference>
<sequence>MTLLRRVLFFLFLLLTIPTVCSFWRSPMNIKSETPPEDFLTPEMEARILRRLWKDPYQLGGGSRPLWG</sequence>